<dbReference type="InterPro" id="IPR036291">
    <property type="entry name" value="NAD(P)-bd_dom_sf"/>
</dbReference>
<evidence type="ECO:0000313" key="6">
    <source>
        <dbReference type="Proteomes" id="UP000199370"/>
    </source>
</evidence>
<organism evidence="5 6">
    <name type="scientific">Haloarchaeobius iranensis</name>
    <dbReference type="NCBI Taxonomy" id="996166"/>
    <lineage>
        <taxon>Archaea</taxon>
        <taxon>Methanobacteriati</taxon>
        <taxon>Methanobacteriota</taxon>
        <taxon>Stenosarchaea group</taxon>
        <taxon>Halobacteria</taxon>
        <taxon>Halobacteriales</taxon>
        <taxon>Halorubellaceae</taxon>
        <taxon>Haloarchaeobius</taxon>
    </lineage>
</organism>
<dbReference type="Pfam" id="PF00106">
    <property type="entry name" value="adh_short"/>
    <property type="match status" value="1"/>
</dbReference>
<dbReference type="PRINTS" id="PR00081">
    <property type="entry name" value="GDHRDH"/>
</dbReference>
<dbReference type="GO" id="GO:0016491">
    <property type="term" value="F:oxidoreductase activity"/>
    <property type="evidence" value="ECO:0007669"/>
    <property type="project" value="UniProtKB-KW"/>
</dbReference>
<evidence type="ECO:0000259" key="4">
    <source>
        <dbReference type="SMART" id="SM00822"/>
    </source>
</evidence>
<proteinExistence type="inferred from homology"/>
<dbReference type="SMART" id="SM00822">
    <property type="entry name" value="PKS_KR"/>
    <property type="match status" value="1"/>
</dbReference>
<accession>A0A1G9Y7E9</accession>
<dbReference type="EMBL" id="FNIA01000013">
    <property type="protein sequence ID" value="SDN04977.1"/>
    <property type="molecule type" value="Genomic_DNA"/>
</dbReference>
<dbReference type="AlphaFoldDB" id="A0A1G9Y7E9"/>
<dbReference type="CDD" id="cd05233">
    <property type="entry name" value="SDR_c"/>
    <property type="match status" value="1"/>
</dbReference>
<dbReference type="PIRSF" id="PIRSF000126">
    <property type="entry name" value="11-beta-HSD1"/>
    <property type="match status" value="1"/>
</dbReference>
<evidence type="ECO:0000256" key="2">
    <source>
        <dbReference type="ARBA" id="ARBA00023002"/>
    </source>
</evidence>
<sequence length="259" mass="27951">MTRDTALVTGASAGIGRELARQFARHGHDVVAVARSEATLDEVADEIESRYAVDVTPLPMDLDRDGASQELYDAVHERGLDVGILVNNVGIGTYGPFADSDLDEERTQLRLNVVTLVELTRLFLDDFTAQDRGKILNVGSTAGFQPGPFMAGYYASKAYVNSFTEALAEELRETGVSATVLAPGPVDTDFQSRAGMTDSAVGSTYKQPVEDVAKAGYTGLMKGKAVVVPGLPMKALYLLSRVTPRPILRRVARIVNEER</sequence>
<dbReference type="STRING" id="996166.SAMN05192554_11342"/>
<dbReference type="PANTHER" id="PTHR42901">
    <property type="entry name" value="ALCOHOL DEHYDROGENASE"/>
    <property type="match status" value="1"/>
</dbReference>
<dbReference type="PANTHER" id="PTHR42901:SF1">
    <property type="entry name" value="ALCOHOL DEHYDROGENASE"/>
    <property type="match status" value="1"/>
</dbReference>
<feature type="domain" description="Ketoreductase" evidence="4">
    <location>
        <begin position="4"/>
        <end position="189"/>
    </location>
</feature>
<dbReference type="OrthoDB" id="176960at2157"/>
<gene>
    <name evidence="5" type="ORF">SAMN05192554_11342</name>
</gene>
<dbReference type="SUPFAM" id="SSF51735">
    <property type="entry name" value="NAD(P)-binding Rossmann-fold domains"/>
    <property type="match status" value="1"/>
</dbReference>
<dbReference type="Gene3D" id="3.40.50.720">
    <property type="entry name" value="NAD(P)-binding Rossmann-like Domain"/>
    <property type="match status" value="1"/>
</dbReference>
<dbReference type="InterPro" id="IPR057326">
    <property type="entry name" value="KR_dom"/>
</dbReference>
<dbReference type="RefSeq" id="WP_089734266.1">
    <property type="nucleotide sequence ID" value="NZ_FNIA01000013.1"/>
</dbReference>
<dbReference type="Proteomes" id="UP000199370">
    <property type="component" value="Unassembled WGS sequence"/>
</dbReference>
<evidence type="ECO:0000256" key="3">
    <source>
        <dbReference type="RuleBase" id="RU000363"/>
    </source>
</evidence>
<evidence type="ECO:0000256" key="1">
    <source>
        <dbReference type="ARBA" id="ARBA00006484"/>
    </source>
</evidence>
<reference evidence="5 6" key="1">
    <citation type="submission" date="2016-10" db="EMBL/GenBank/DDBJ databases">
        <authorList>
            <person name="de Groot N.N."/>
        </authorList>
    </citation>
    <scope>NUCLEOTIDE SEQUENCE [LARGE SCALE GENOMIC DNA]</scope>
    <source>
        <strain evidence="6">EB21,IBRC-M 10013,KCTC 4048</strain>
    </source>
</reference>
<dbReference type="PRINTS" id="PR00080">
    <property type="entry name" value="SDRFAMILY"/>
</dbReference>
<keyword evidence="6" id="KW-1185">Reference proteome</keyword>
<evidence type="ECO:0000313" key="5">
    <source>
        <dbReference type="EMBL" id="SDN04977.1"/>
    </source>
</evidence>
<name>A0A1G9Y7E9_9EURY</name>
<dbReference type="InterPro" id="IPR002347">
    <property type="entry name" value="SDR_fam"/>
</dbReference>
<keyword evidence="2" id="KW-0560">Oxidoreductase</keyword>
<comment type="similarity">
    <text evidence="1 3">Belongs to the short-chain dehydrogenases/reductases (SDR) family.</text>
</comment>
<protein>
    <recommendedName>
        <fullName evidence="4">Ketoreductase domain-containing protein</fullName>
    </recommendedName>
</protein>